<evidence type="ECO:0000313" key="4">
    <source>
        <dbReference type="EMBL" id="POY73052.1"/>
    </source>
</evidence>
<dbReference type="PANTHER" id="PTHR42901">
    <property type="entry name" value="ALCOHOL DEHYDROGENASE"/>
    <property type="match status" value="1"/>
</dbReference>
<dbReference type="OrthoDB" id="1933717at2759"/>
<evidence type="ECO:0000256" key="2">
    <source>
        <dbReference type="ARBA" id="ARBA00023002"/>
    </source>
</evidence>
<dbReference type="Gene3D" id="3.40.50.720">
    <property type="entry name" value="NAD(P)-binding Rossmann-like Domain"/>
    <property type="match status" value="1"/>
</dbReference>
<proteinExistence type="inferred from homology"/>
<dbReference type="SUPFAM" id="SSF51735">
    <property type="entry name" value="NAD(P)-binding Rossmann-fold domains"/>
    <property type="match status" value="1"/>
</dbReference>
<accession>A0A2S5B8E8</accession>
<dbReference type="STRING" id="741276.A0A2S5B8E8"/>
<dbReference type="EMBL" id="PJQD01000042">
    <property type="protein sequence ID" value="POY73052.1"/>
    <property type="molecule type" value="Genomic_DNA"/>
</dbReference>
<dbReference type="PRINTS" id="PR00081">
    <property type="entry name" value="GDHRDH"/>
</dbReference>
<comment type="caution">
    <text evidence="4">The sequence shown here is derived from an EMBL/GenBank/DDBJ whole genome shotgun (WGS) entry which is preliminary data.</text>
</comment>
<evidence type="ECO:0000256" key="1">
    <source>
        <dbReference type="ARBA" id="ARBA00006484"/>
    </source>
</evidence>
<dbReference type="InterPro" id="IPR002347">
    <property type="entry name" value="SDR_fam"/>
</dbReference>
<sequence>MAKGQGNRSLSPLYLHTDTLTASQFISNMATSLPQGAPHLVSTKRHDLYDAISPTSALKNAADGLSVLVTGSGRGVGRAEALAFAQAGAKKVVLTSRSRTELDETKELIDKETAGGDCEVIVCEADLCDPDSVEKLFEAAGPVDVLVNNAGYLEPCVPIRDSNPSDWKRTLDVNHYGTYLPTRAFLRAAHARSQGNASELAGKLTVINTSSTGSMGTRPGFSCYQPQVALQNRLDWHARGSDQVLTVACTTRSKSFINRFTEFIHFEEPDVRTFAMHPGGVMTKLARDSMPLDTHSFLTDTPELAAGFAVWLATSKESDFLRGRYVSATWDVTELLGKRDEILEKDLLWTRVVGQEQASLQRAHIRAPTECLCESGR</sequence>
<dbReference type="InterPro" id="IPR036291">
    <property type="entry name" value="NAD(P)-bd_dom_sf"/>
</dbReference>
<keyword evidence="2" id="KW-0560">Oxidoreductase</keyword>
<dbReference type="AlphaFoldDB" id="A0A2S5B8E8"/>
<evidence type="ECO:0000313" key="5">
    <source>
        <dbReference type="Proteomes" id="UP000237144"/>
    </source>
</evidence>
<feature type="domain" description="Ketoreductase" evidence="3">
    <location>
        <begin position="65"/>
        <end position="253"/>
    </location>
</feature>
<dbReference type="Pfam" id="PF00106">
    <property type="entry name" value="adh_short"/>
    <property type="match status" value="1"/>
</dbReference>
<protein>
    <recommendedName>
        <fullName evidence="3">Ketoreductase domain-containing protein</fullName>
    </recommendedName>
</protein>
<dbReference type="SMART" id="SM00822">
    <property type="entry name" value="PKS_KR"/>
    <property type="match status" value="1"/>
</dbReference>
<dbReference type="InterPro" id="IPR057326">
    <property type="entry name" value="KR_dom"/>
</dbReference>
<keyword evidence="5" id="KW-1185">Reference proteome</keyword>
<name>A0A2S5B8E8_9BASI</name>
<gene>
    <name evidence="4" type="ORF">BMF94_3890</name>
</gene>
<dbReference type="PANTHER" id="PTHR42901:SF1">
    <property type="entry name" value="ALCOHOL DEHYDROGENASE"/>
    <property type="match status" value="1"/>
</dbReference>
<dbReference type="Proteomes" id="UP000237144">
    <property type="component" value="Unassembled WGS sequence"/>
</dbReference>
<dbReference type="GO" id="GO:0016491">
    <property type="term" value="F:oxidoreductase activity"/>
    <property type="evidence" value="ECO:0007669"/>
    <property type="project" value="UniProtKB-KW"/>
</dbReference>
<reference evidence="4 5" key="1">
    <citation type="journal article" date="2018" name="Front. Microbiol.">
        <title>Prospects for Fungal Bioremediation of Acidic Radioactive Waste Sites: Characterization and Genome Sequence of Rhodotorula taiwanensis MD1149.</title>
        <authorList>
            <person name="Tkavc R."/>
            <person name="Matrosova V.Y."/>
            <person name="Grichenko O.E."/>
            <person name="Gostincar C."/>
            <person name="Volpe R.P."/>
            <person name="Klimenkova P."/>
            <person name="Gaidamakova E.K."/>
            <person name="Zhou C.E."/>
            <person name="Stewart B.J."/>
            <person name="Lyman M.G."/>
            <person name="Malfatti S.A."/>
            <person name="Rubinfeld B."/>
            <person name="Courtot M."/>
            <person name="Singh J."/>
            <person name="Dalgard C.L."/>
            <person name="Hamilton T."/>
            <person name="Frey K.G."/>
            <person name="Gunde-Cimerman N."/>
            <person name="Dugan L."/>
            <person name="Daly M.J."/>
        </authorList>
    </citation>
    <scope>NUCLEOTIDE SEQUENCE [LARGE SCALE GENOMIC DNA]</scope>
    <source>
        <strain evidence="4 5">MD1149</strain>
    </source>
</reference>
<comment type="similarity">
    <text evidence="1">Belongs to the short-chain dehydrogenases/reductases (SDR) family.</text>
</comment>
<organism evidence="4 5">
    <name type="scientific">Rhodotorula taiwanensis</name>
    <dbReference type="NCBI Taxonomy" id="741276"/>
    <lineage>
        <taxon>Eukaryota</taxon>
        <taxon>Fungi</taxon>
        <taxon>Dikarya</taxon>
        <taxon>Basidiomycota</taxon>
        <taxon>Pucciniomycotina</taxon>
        <taxon>Microbotryomycetes</taxon>
        <taxon>Sporidiobolales</taxon>
        <taxon>Sporidiobolaceae</taxon>
        <taxon>Rhodotorula</taxon>
    </lineage>
</organism>
<evidence type="ECO:0000259" key="3">
    <source>
        <dbReference type="SMART" id="SM00822"/>
    </source>
</evidence>
<dbReference type="CDD" id="cd05233">
    <property type="entry name" value="SDR_c"/>
    <property type="match status" value="1"/>
</dbReference>